<protein>
    <recommendedName>
        <fullName evidence="1">CobN/magnesium chelatase domain-containing protein</fullName>
    </recommendedName>
</protein>
<dbReference type="EMBL" id="CAXAMM010024133">
    <property type="protein sequence ID" value="CAK9054776.1"/>
    <property type="molecule type" value="Genomic_DNA"/>
</dbReference>
<gene>
    <name evidence="2" type="ORF">SCF082_LOCUS29700</name>
    <name evidence="3" type="ORF">SCF082_LOCUS29701</name>
</gene>
<evidence type="ECO:0000313" key="4">
    <source>
        <dbReference type="Proteomes" id="UP001642464"/>
    </source>
</evidence>
<reference evidence="2 4" key="1">
    <citation type="submission" date="2024-02" db="EMBL/GenBank/DDBJ databases">
        <authorList>
            <person name="Chen Y."/>
            <person name="Shah S."/>
            <person name="Dougan E. K."/>
            <person name="Thang M."/>
            <person name="Chan C."/>
        </authorList>
    </citation>
    <scope>NUCLEOTIDE SEQUENCE [LARGE SCALE GENOMIC DNA]</scope>
</reference>
<dbReference type="EMBL" id="CAXAMM010024135">
    <property type="protein sequence ID" value="CAK9054781.1"/>
    <property type="molecule type" value="Genomic_DNA"/>
</dbReference>
<dbReference type="PANTHER" id="PTHR44119">
    <property type="entry name" value="MAGNESIUM-CHELATASE SUBUNIT CHLH, CHLOROPLASTIC"/>
    <property type="match status" value="1"/>
</dbReference>
<sequence length="54" mass="6149">GIFRDSFANIVELLDDALARAAQSADEPVEQNFVRKHYLEIPWARDGEVVGKYQ</sequence>
<evidence type="ECO:0000313" key="3">
    <source>
        <dbReference type="EMBL" id="CAK9054781.1"/>
    </source>
</evidence>
<accession>A0ABP0MTF5</accession>
<organism evidence="2 4">
    <name type="scientific">Durusdinium trenchii</name>
    <dbReference type="NCBI Taxonomy" id="1381693"/>
    <lineage>
        <taxon>Eukaryota</taxon>
        <taxon>Sar</taxon>
        <taxon>Alveolata</taxon>
        <taxon>Dinophyceae</taxon>
        <taxon>Suessiales</taxon>
        <taxon>Symbiodiniaceae</taxon>
        <taxon>Durusdinium</taxon>
    </lineage>
</organism>
<dbReference type="PANTHER" id="PTHR44119:SF1">
    <property type="entry name" value="MAGNESIUM-CHELATASE SUBUNIT CHLH, CHLOROPLASTIC"/>
    <property type="match status" value="1"/>
</dbReference>
<proteinExistence type="predicted"/>
<dbReference type="Pfam" id="PF02514">
    <property type="entry name" value="CobN-Mg_chel"/>
    <property type="match status" value="1"/>
</dbReference>
<evidence type="ECO:0000259" key="1">
    <source>
        <dbReference type="Pfam" id="PF02514"/>
    </source>
</evidence>
<feature type="domain" description="CobN/magnesium chelatase" evidence="1">
    <location>
        <begin position="1"/>
        <end position="40"/>
    </location>
</feature>
<keyword evidence="4" id="KW-1185">Reference proteome</keyword>
<comment type="caution">
    <text evidence="2">The sequence shown here is derived from an EMBL/GenBank/DDBJ whole genome shotgun (WGS) entry which is preliminary data.</text>
</comment>
<evidence type="ECO:0000313" key="2">
    <source>
        <dbReference type="EMBL" id="CAK9054776.1"/>
    </source>
</evidence>
<feature type="non-terminal residue" evidence="2">
    <location>
        <position position="1"/>
    </location>
</feature>
<name>A0ABP0MTF5_9DINO</name>
<feature type="non-terminal residue" evidence="2">
    <location>
        <position position="54"/>
    </location>
</feature>
<dbReference type="InterPro" id="IPR003672">
    <property type="entry name" value="CobN/Mg_chltase"/>
</dbReference>
<dbReference type="Proteomes" id="UP001642464">
    <property type="component" value="Unassembled WGS sequence"/>
</dbReference>